<dbReference type="GO" id="GO:0005524">
    <property type="term" value="F:ATP binding"/>
    <property type="evidence" value="ECO:0007669"/>
    <property type="project" value="UniProtKB-UniRule"/>
</dbReference>
<protein>
    <submittedName>
        <fullName evidence="9">Serine/threonine protein kinase</fullName>
    </submittedName>
</protein>
<dbReference type="InterPro" id="IPR019734">
    <property type="entry name" value="TPR_rpt"/>
</dbReference>
<evidence type="ECO:0000313" key="10">
    <source>
        <dbReference type="Proteomes" id="UP000244064"/>
    </source>
</evidence>
<dbReference type="Proteomes" id="UP000244064">
    <property type="component" value="Unassembled WGS sequence"/>
</dbReference>
<dbReference type="InterPro" id="IPR008271">
    <property type="entry name" value="Ser/Thr_kinase_AS"/>
</dbReference>
<evidence type="ECO:0000256" key="5">
    <source>
        <dbReference type="PROSITE-ProRule" id="PRU00339"/>
    </source>
</evidence>
<dbReference type="PANTHER" id="PTHR43289">
    <property type="entry name" value="MITOGEN-ACTIVATED PROTEIN KINASE KINASE KINASE 20-RELATED"/>
    <property type="match status" value="1"/>
</dbReference>
<dbReference type="InterPro" id="IPR017441">
    <property type="entry name" value="Protein_kinase_ATP_BS"/>
</dbReference>
<keyword evidence="7" id="KW-0472">Membrane</keyword>
<accession>A0A2T5PCA5</accession>
<reference evidence="9 10" key="1">
    <citation type="submission" date="2018-04" db="EMBL/GenBank/DDBJ databases">
        <title>Pseudomonas sp. nov., isolated from mangrove soil.</title>
        <authorList>
            <person name="Chen C."/>
        </authorList>
    </citation>
    <scope>NUCLEOTIDE SEQUENCE [LARGE SCALE GENOMIC DNA]</scope>
    <source>
        <strain evidence="9 10">TC-11</strain>
    </source>
</reference>
<evidence type="ECO:0000256" key="3">
    <source>
        <dbReference type="ARBA" id="ARBA00022777"/>
    </source>
</evidence>
<dbReference type="SUPFAM" id="SSF48452">
    <property type="entry name" value="TPR-like"/>
    <property type="match status" value="1"/>
</dbReference>
<evidence type="ECO:0000256" key="7">
    <source>
        <dbReference type="SAM" id="Phobius"/>
    </source>
</evidence>
<keyword evidence="7" id="KW-1133">Transmembrane helix</keyword>
<dbReference type="Gene3D" id="1.10.510.10">
    <property type="entry name" value="Transferase(Phosphotransferase) domain 1"/>
    <property type="match status" value="1"/>
</dbReference>
<keyword evidence="9" id="KW-0723">Serine/threonine-protein kinase</keyword>
<dbReference type="EMBL" id="QASN01000007">
    <property type="protein sequence ID" value="PTU75365.1"/>
    <property type="molecule type" value="Genomic_DNA"/>
</dbReference>
<feature type="transmembrane region" description="Helical" evidence="7">
    <location>
        <begin position="302"/>
        <end position="323"/>
    </location>
</feature>
<evidence type="ECO:0000256" key="4">
    <source>
        <dbReference type="ARBA" id="ARBA00022840"/>
    </source>
</evidence>
<keyword evidence="2 6" id="KW-0547">Nucleotide-binding</keyword>
<name>A0A2T5PCA5_9PSED</name>
<dbReference type="SMART" id="SM00220">
    <property type="entry name" value="S_TKc"/>
    <property type="match status" value="1"/>
</dbReference>
<feature type="repeat" description="TPR" evidence="5">
    <location>
        <begin position="432"/>
        <end position="465"/>
    </location>
</feature>
<dbReference type="Gene3D" id="3.30.200.20">
    <property type="entry name" value="Phosphorylase Kinase, domain 1"/>
    <property type="match status" value="1"/>
</dbReference>
<dbReference type="AlphaFoldDB" id="A0A2T5PCA5"/>
<keyword evidence="7" id="KW-0812">Transmembrane</keyword>
<keyword evidence="1" id="KW-0808">Transferase</keyword>
<dbReference type="OrthoDB" id="9801841at2"/>
<dbReference type="Gene3D" id="1.25.40.10">
    <property type="entry name" value="Tetratricopeptide repeat domain"/>
    <property type="match status" value="1"/>
</dbReference>
<dbReference type="GO" id="GO:0004674">
    <property type="term" value="F:protein serine/threonine kinase activity"/>
    <property type="evidence" value="ECO:0007669"/>
    <property type="project" value="UniProtKB-KW"/>
</dbReference>
<dbReference type="SUPFAM" id="SSF56112">
    <property type="entry name" value="Protein kinase-like (PK-like)"/>
    <property type="match status" value="1"/>
</dbReference>
<dbReference type="PANTHER" id="PTHR43289:SF6">
    <property type="entry name" value="SERINE_THREONINE-PROTEIN KINASE NEKL-3"/>
    <property type="match status" value="1"/>
</dbReference>
<evidence type="ECO:0000256" key="2">
    <source>
        <dbReference type="ARBA" id="ARBA00022741"/>
    </source>
</evidence>
<dbReference type="InterPro" id="IPR011009">
    <property type="entry name" value="Kinase-like_dom_sf"/>
</dbReference>
<feature type="binding site" evidence="6">
    <location>
        <position position="40"/>
    </location>
    <ligand>
        <name>ATP</name>
        <dbReference type="ChEBI" id="CHEBI:30616"/>
    </ligand>
</feature>
<evidence type="ECO:0000256" key="6">
    <source>
        <dbReference type="PROSITE-ProRule" id="PRU10141"/>
    </source>
</evidence>
<keyword evidence="3 9" id="KW-0418">Kinase</keyword>
<dbReference type="PROSITE" id="PS50011">
    <property type="entry name" value="PROTEIN_KINASE_DOM"/>
    <property type="match status" value="1"/>
</dbReference>
<keyword evidence="4 6" id="KW-0067">ATP-binding</keyword>
<dbReference type="PROSITE" id="PS00108">
    <property type="entry name" value="PROTEIN_KINASE_ST"/>
    <property type="match status" value="1"/>
</dbReference>
<dbReference type="PROSITE" id="PS50005">
    <property type="entry name" value="TPR"/>
    <property type="match status" value="1"/>
</dbReference>
<keyword evidence="10" id="KW-1185">Reference proteome</keyword>
<dbReference type="RefSeq" id="WP_108105596.1">
    <property type="nucleotide sequence ID" value="NZ_QASN01000007.1"/>
</dbReference>
<organism evidence="9 10">
    <name type="scientific">Pseudomonas mangrovi</name>
    <dbReference type="NCBI Taxonomy" id="2161748"/>
    <lineage>
        <taxon>Bacteria</taxon>
        <taxon>Pseudomonadati</taxon>
        <taxon>Pseudomonadota</taxon>
        <taxon>Gammaproteobacteria</taxon>
        <taxon>Pseudomonadales</taxon>
        <taxon>Pseudomonadaceae</taxon>
        <taxon>Pseudomonas</taxon>
    </lineage>
</organism>
<dbReference type="Pfam" id="PF00069">
    <property type="entry name" value="Pkinase"/>
    <property type="match status" value="1"/>
</dbReference>
<evidence type="ECO:0000256" key="1">
    <source>
        <dbReference type="ARBA" id="ARBA00022679"/>
    </source>
</evidence>
<dbReference type="InterPro" id="IPR000719">
    <property type="entry name" value="Prot_kinase_dom"/>
</dbReference>
<sequence>MNDSVLEIPGYTVHRRLGKGGMADVYLATQESLQRKVAIKVLHADADESFSERFVKEAHIVASLRHPGIITIHDVDRLPDGRYYLAMEYLAGGDLAQHRGEVFEPLRALNIARQIASGLAVVHDKGLIHRDIKPANILFREDGSVVITDFGVAKALEIDSDLTHAGIAVGSPAYSSPEQARCLPLDARTDIYSLGVTLLELLTGSNPFRGASYTDSVMQHLQMDVPRLPGSLGVYQPLLERMLAKEPQARYPDCHELLQDLIGLGASDPDATQLRSTPFAAAAVPPAALPQRRRSDRLRTPLLAVGALFGVLLAVAVAISSYFTHQRETLAEVLVQGELSLQEGRLLQPEQDNADYYFRRALALDEGNVQALDGLKRVLRARIEGYLTLAEQRFAEDKLLLPEDDGAVYYYRQVLGWEPNDPRALIGLGKIAQRYADMSEGAYSRYDYTQALELIERGLEVEPENPALLVKRQEHARRVAAFEAARRRAESQPRRPASQVREVRNSVKQIWNEVFR</sequence>
<gene>
    <name evidence="9" type="ORF">DBO85_04290</name>
</gene>
<feature type="domain" description="Protein kinase" evidence="8">
    <location>
        <begin position="11"/>
        <end position="262"/>
    </location>
</feature>
<keyword evidence="5" id="KW-0802">TPR repeat</keyword>
<evidence type="ECO:0000313" key="9">
    <source>
        <dbReference type="EMBL" id="PTU75365.1"/>
    </source>
</evidence>
<evidence type="ECO:0000259" key="8">
    <source>
        <dbReference type="PROSITE" id="PS50011"/>
    </source>
</evidence>
<dbReference type="PROSITE" id="PS00107">
    <property type="entry name" value="PROTEIN_KINASE_ATP"/>
    <property type="match status" value="1"/>
</dbReference>
<dbReference type="InterPro" id="IPR011990">
    <property type="entry name" value="TPR-like_helical_dom_sf"/>
</dbReference>
<comment type="caution">
    <text evidence="9">The sequence shown here is derived from an EMBL/GenBank/DDBJ whole genome shotgun (WGS) entry which is preliminary data.</text>
</comment>
<dbReference type="CDD" id="cd14014">
    <property type="entry name" value="STKc_PknB_like"/>
    <property type="match status" value="1"/>
</dbReference>
<proteinExistence type="predicted"/>